<keyword evidence="4" id="KW-1003">Cell membrane</keyword>
<evidence type="ECO:0000313" key="13">
    <source>
        <dbReference type="Proteomes" id="UP000199437"/>
    </source>
</evidence>
<dbReference type="InterPro" id="IPR037682">
    <property type="entry name" value="TonB_C"/>
</dbReference>
<proteinExistence type="inferred from homology"/>
<keyword evidence="8" id="KW-1133">Transmembrane helix</keyword>
<dbReference type="PROSITE" id="PS52015">
    <property type="entry name" value="TONB_CTD"/>
    <property type="match status" value="1"/>
</dbReference>
<keyword evidence="5" id="KW-0997">Cell inner membrane</keyword>
<evidence type="ECO:0000259" key="11">
    <source>
        <dbReference type="PROSITE" id="PS52015"/>
    </source>
</evidence>
<keyword evidence="10" id="KW-0732">Signal</keyword>
<dbReference type="GO" id="GO:0098797">
    <property type="term" value="C:plasma membrane protein complex"/>
    <property type="evidence" value="ECO:0007669"/>
    <property type="project" value="TreeGrafter"/>
</dbReference>
<dbReference type="PANTHER" id="PTHR33446:SF2">
    <property type="entry name" value="PROTEIN TONB"/>
    <property type="match status" value="1"/>
</dbReference>
<dbReference type="InterPro" id="IPR051045">
    <property type="entry name" value="TonB-dependent_transducer"/>
</dbReference>
<dbReference type="Proteomes" id="UP000199437">
    <property type="component" value="Unassembled WGS sequence"/>
</dbReference>
<feature type="chain" id="PRO_5011560298" evidence="10">
    <location>
        <begin position="20"/>
        <end position="128"/>
    </location>
</feature>
<dbReference type="GeneID" id="99987877"/>
<evidence type="ECO:0000256" key="10">
    <source>
        <dbReference type="SAM" id="SignalP"/>
    </source>
</evidence>
<comment type="subcellular location">
    <subcellularLocation>
        <location evidence="1">Cell inner membrane</location>
        <topology evidence="1">Single-pass membrane protein</topology>
        <orientation evidence="1">Periplasmic side</orientation>
    </subcellularLocation>
</comment>
<dbReference type="RefSeq" id="WP_090259722.1">
    <property type="nucleotide sequence ID" value="NZ_FOIR01000003.1"/>
</dbReference>
<evidence type="ECO:0000256" key="8">
    <source>
        <dbReference type="ARBA" id="ARBA00022989"/>
    </source>
</evidence>
<dbReference type="OrthoDB" id="9812355at2"/>
<dbReference type="SUPFAM" id="SSF74653">
    <property type="entry name" value="TolA/TonB C-terminal domain"/>
    <property type="match status" value="1"/>
</dbReference>
<keyword evidence="13" id="KW-1185">Reference proteome</keyword>
<keyword evidence="7" id="KW-0653">Protein transport</keyword>
<evidence type="ECO:0000256" key="7">
    <source>
        <dbReference type="ARBA" id="ARBA00022927"/>
    </source>
</evidence>
<dbReference type="EMBL" id="FOIR01000003">
    <property type="protein sequence ID" value="SEW36615.1"/>
    <property type="molecule type" value="Genomic_DNA"/>
</dbReference>
<dbReference type="GO" id="GO:0031992">
    <property type="term" value="F:energy transducer activity"/>
    <property type="evidence" value="ECO:0007669"/>
    <property type="project" value="TreeGrafter"/>
</dbReference>
<dbReference type="InterPro" id="IPR006260">
    <property type="entry name" value="TonB/TolA_C"/>
</dbReference>
<dbReference type="NCBIfam" id="TIGR01352">
    <property type="entry name" value="tonB_Cterm"/>
    <property type="match status" value="1"/>
</dbReference>
<dbReference type="STRING" id="1267423.SAMN05216290_3199"/>
<organism evidence="12 13">
    <name type="scientific">Roseivirga pacifica</name>
    <dbReference type="NCBI Taxonomy" id="1267423"/>
    <lineage>
        <taxon>Bacteria</taxon>
        <taxon>Pseudomonadati</taxon>
        <taxon>Bacteroidota</taxon>
        <taxon>Cytophagia</taxon>
        <taxon>Cytophagales</taxon>
        <taxon>Roseivirgaceae</taxon>
        <taxon>Roseivirga</taxon>
    </lineage>
</organism>
<dbReference type="Gene3D" id="3.30.1150.10">
    <property type="match status" value="1"/>
</dbReference>
<keyword evidence="3" id="KW-0813">Transport</keyword>
<evidence type="ECO:0000256" key="5">
    <source>
        <dbReference type="ARBA" id="ARBA00022519"/>
    </source>
</evidence>
<reference evidence="13" key="1">
    <citation type="submission" date="2016-10" db="EMBL/GenBank/DDBJ databases">
        <authorList>
            <person name="Varghese N."/>
            <person name="Submissions S."/>
        </authorList>
    </citation>
    <scope>NUCLEOTIDE SEQUENCE [LARGE SCALE GENOMIC DNA]</scope>
    <source>
        <strain evidence="13">CGMCC 1.12402</strain>
    </source>
</reference>
<dbReference type="AlphaFoldDB" id="A0A1I0R7F8"/>
<keyword evidence="9" id="KW-0472">Membrane</keyword>
<comment type="similarity">
    <text evidence="2">Belongs to the TonB family.</text>
</comment>
<feature type="signal peptide" evidence="10">
    <location>
        <begin position="1"/>
        <end position="19"/>
    </location>
</feature>
<evidence type="ECO:0000256" key="6">
    <source>
        <dbReference type="ARBA" id="ARBA00022692"/>
    </source>
</evidence>
<keyword evidence="6" id="KW-0812">Transmembrane</keyword>
<name>A0A1I0R7F8_9BACT</name>
<dbReference type="Pfam" id="PF03544">
    <property type="entry name" value="TonB_C"/>
    <property type="match status" value="1"/>
</dbReference>
<evidence type="ECO:0000256" key="2">
    <source>
        <dbReference type="ARBA" id="ARBA00006555"/>
    </source>
</evidence>
<gene>
    <name evidence="12" type="ORF">SAMN05216290_3199</name>
</gene>
<evidence type="ECO:0000256" key="3">
    <source>
        <dbReference type="ARBA" id="ARBA00022448"/>
    </source>
</evidence>
<evidence type="ECO:0000256" key="9">
    <source>
        <dbReference type="ARBA" id="ARBA00023136"/>
    </source>
</evidence>
<dbReference type="GO" id="GO:0015031">
    <property type="term" value="P:protein transport"/>
    <property type="evidence" value="ECO:0007669"/>
    <property type="project" value="UniProtKB-KW"/>
</dbReference>
<evidence type="ECO:0000313" key="12">
    <source>
        <dbReference type="EMBL" id="SEW36615.1"/>
    </source>
</evidence>
<accession>A0A1I0R7F8</accession>
<feature type="domain" description="TonB C-terminal" evidence="11">
    <location>
        <begin position="39"/>
        <end position="128"/>
    </location>
</feature>
<dbReference type="PANTHER" id="PTHR33446">
    <property type="entry name" value="PROTEIN TONB-RELATED"/>
    <property type="match status" value="1"/>
</dbReference>
<evidence type="ECO:0000256" key="4">
    <source>
        <dbReference type="ARBA" id="ARBA00022475"/>
    </source>
</evidence>
<protein>
    <submittedName>
        <fullName evidence="12">Protein TonB</fullName>
    </submittedName>
</protein>
<dbReference type="GO" id="GO:0055085">
    <property type="term" value="P:transmembrane transport"/>
    <property type="evidence" value="ECO:0007669"/>
    <property type="project" value="InterPro"/>
</dbReference>
<evidence type="ECO:0000256" key="1">
    <source>
        <dbReference type="ARBA" id="ARBA00004383"/>
    </source>
</evidence>
<sequence>MRASILVLICFFLTIGLSAQESVEEEQFEIVTTKAEYPGGTKELAKFLQENLKYPKDALKNNISGKVFLRAIVEKDGKLKDIEVIRSVHPSLDAEALRLVKSMPKWTPATQRGQAVRSKIMLPIVFMF</sequence>